<sequence>MTWTSDIPPQVPRIGFVGYALALVRGSLLALWLIGMLGLHLLVRGVERPVFGLHRPWSPWITVAVCRGALQIMGLRRHASGPRMKGDGAMVANHASWLDIFVLNAGEPLYFVSKSEVAGWPGIGLLARVTGTVFIRRDRREATAQQRLLEARLRARHRLVFFPEGTSTDGRRVLPFKTTLFGAFYSDELRDRMQVQPITVIYHPPAGAEPRFYGWWGDMEFGANLVKILATWHHGRVEVVYHDPLVVRDFPDRKSLAKACEGAVRTRHGQGVSVA</sequence>
<proteinExistence type="predicted"/>
<evidence type="ECO:0000256" key="7">
    <source>
        <dbReference type="ARBA" id="ARBA00023315"/>
    </source>
</evidence>
<protein>
    <recommendedName>
        <fullName evidence="9">Phospholipid/glycerol acyltransferase domain-containing protein</fullName>
    </recommendedName>
</protein>
<keyword evidence="4 8" id="KW-1133">Transmembrane helix</keyword>
<dbReference type="Proteomes" id="UP000244912">
    <property type="component" value="Unassembled WGS sequence"/>
</dbReference>
<dbReference type="PANTHER" id="PTHR23063:SF52">
    <property type="entry name" value="LYSOPHOSPHATIDYLCHOLINE ACYLTRANSFERASE"/>
    <property type="match status" value="1"/>
</dbReference>
<dbReference type="OrthoDB" id="9806880at2"/>
<gene>
    <name evidence="10" type="ORF">PAA8504_00023</name>
</gene>
<dbReference type="GO" id="GO:0016746">
    <property type="term" value="F:acyltransferase activity"/>
    <property type="evidence" value="ECO:0007669"/>
    <property type="project" value="UniProtKB-KW"/>
</dbReference>
<dbReference type="CDD" id="cd07989">
    <property type="entry name" value="LPLAT_AGPAT-like"/>
    <property type="match status" value="1"/>
</dbReference>
<dbReference type="SMART" id="SM00563">
    <property type="entry name" value="PlsC"/>
    <property type="match status" value="1"/>
</dbReference>
<evidence type="ECO:0000256" key="6">
    <source>
        <dbReference type="ARBA" id="ARBA00023136"/>
    </source>
</evidence>
<dbReference type="RefSeq" id="WP_108892152.1">
    <property type="nucleotide sequence ID" value="NZ_ONZF01000001.1"/>
</dbReference>
<dbReference type="GO" id="GO:0016020">
    <property type="term" value="C:membrane"/>
    <property type="evidence" value="ECO:0007669"/>
    <property type="project" value="UniProtKB-SubCell"/>
</dbReference>
<dbReference type="AlphaFoldDB" id="A0A2R8BQ33"/>
<evidence type="ECO:0000313" key="10">
    <source>
        <dbReference type="EMBL" id="SPJ22235.1"/>
    </source>
</evidence>
<dbReference type="PANTHER" id="PTHR23063">
    <property type="entry name" value="PHOSPHOLIPID ACYLTRANSFERASE"/>
    <property type="match status" value="1"/>
</dbReference>
<organism evidence="10 11">
    <name type="scientific">Palleronia abyssalis</name>
    <dbReference type="NCBI Taxonomy" id="1501240"/>
    <lineage>
        <taxon>Bacteria</taxon>
        <taxon>Pseudomonadati</taxon>
        <taxon>Pseudomonadota</taxon>
        <taxon>Alphaproteobacteria</taxon>
        <taxon>Rhodobacterales</taxon>
        <taxon>Roseobacteraceae</taxon>
        <taxon>Palleronia</taxon>
    </lineage>
</organism>
<evidence type="ECO:0000256" key="8">
    <source>
        <dbReference type="SAM" id="Phobius"/>
    </source>
</evidence>
<evidence type="ECO:0000256" key="5">
    <source>
        <dbReference type="ARBA" id="ARBA00023098"/>
    </source>
</evidence>
<dbReference type="Pfam" id="PF01553">
    <property type="entry name" value="Acyltransferase"/>
    <property type="match status" value="1"/>
</dbReference>
<keyword evidence="7" id="KW-0012">Acyltransferase</keyword>
<dbReference type="SUPFAM" id="SSF69593">
    <property type="entry name" value="Glycerol-3-phosphate (1)-acyltransferase"/>
    <property type="match status" value="1"/>
</dbReference>
<dbReference type="EMBL" id="ONZF01000001">
    <property type="protein sequence ID" value="SPJ22235.1"/>
    <property type="molecule type" value="Genomic_DNA"/>
</dbReference>
<evidence type="ECO:0000313" key="11">
    <source>
        <dbReference type="Proteomes" id="UP000244912"/>
    </source>
</evidence>
<evidence type="ECO:0000256" key="3">
    <source>
        <dbReference type="ARBA" id="ARBA00022692"/>
    </source>
</evidence>
<keyword evidence="5" id="KW-0443">Lipid metabolism</keyword>
<dbReference type="InterPro" id="IPR002123">
    <property type="entry name" value="Plipid/glycerol_acylTrfase"/>
</dbReference>
<keyword evidence="6 8" id="KW-0472">Membrane</keyword>
<reference evidence="10 11" key="1">
    <citation type="submission" date="2018-03" db="EMBL/GenBank/DDBJ databases">
        <authorList>
            <person name="Keele B.F."/>
        </authorList>
    </citation>
    <scope>NUCLEOTIDE SEQUENCE [LARGE SCALE GENOMIC DNA]</scope>
    <source>
        <strain evidence="10 11">CECT 8504</strain>
    </source>
</reference>
<accession>A0A2R8BQ33</accession>
<dbReference type="GO" id="GO:0006629">
    <property type="term" value="P:lipid metabolic process"/>
    <property type="evidence" value="ECO:0007669"/>
    <property type="project" value="UniProtKB-KW"/>
</dbReference>
<feature type="domain" description="Phospholipid/glycerol acyltransferase" evidence="9">
    <location>
        <begin position="88"/>
        <end position="203"/>
    </location>
</feature>
<keyword evidence="3 8" id="KW-0812">Transmembrane</keyword>
<comment type="subcellular location">
    <subcellularLocation>
        <location evidence="1">Membrane</location>
    </subcellularLocation>
</comment>
<evidence type="ECO:0000256" key="2">
    <source>
        <dbReference type="ARBA" id="ARBA00022679"/>
    </source>
</evidence>
<keyword evidence="11" id="KW-1185">Reference proteome</keyword>
<keyword evidence="2" id="KW-0808">Transferase</keyword>
<name>A0A2R8BQ33_9RHOB</name>
<evidence type="ECO:0000259" key="9">
    <source>
        <dbReference type="SMART" id="SM00563"/>
    </source>
</evidence>
<evidence type="ECO:0000256" key="4">
    <source>
        <dbReference type="ARBA" id="ARBA00022989"/>
    </source>
</evidence>
<feature type="transmembrane region" description="Helical" evidence="8">
    <location>
        <begin position="16"/>
        <end position="37"/>
    </location>
</feature>
<evidence type="ECO:0000256" key="1">
    <source>
        <dbReference type="ARBA" id="ARBA00004370"/>
    </source>
</evidence>